<dbReference type="InterPro" id="IPR039537">
    <property type="entry name" value="Retrotran_Ty1/copia-like"/>
</dbReference>
<reference evidence="5 6" key="1">
    <citation type="submission" date="2020-02" db="EMBL/GenBank/DDBJ databases">
        <authorList>
            <person name="Ferguson B K."/>
        </authorList>
    </citation>
    <scope>NUCLEOTIDE SEQUENCE [LARGE SCALE GENOMIC DNA]</scope>
</reference>
<keyword evidence="6" id="KW-1185">Reference proteome</keyword>
<dbReference type="AlphaFoldDB" id="A0A6H5GIJ9"/>
<keyword evidence="1" id="KW-0479">Metal-binding</keyword>
<dbReference type="SUPFAM" id="SSF53098">
    <property type="entry name" value="Ribonuclease H-like"/>
    <property type="match status" value="1"/>
</dbReference>
<dbReference type="InterPro" id="IPR036397">
    <property type="entry name" value="RNaseH_sf"/>
</dbReference>
<dbReference type="Pfam" id="PF07727">
    <property type="entry name" value="RVT_2"/>
    <property type="match status" value="1"/>
</dbReference>
<evidence type="ECO:0000313" key="5">
    <source>
        <dbReference type="EMBL" id="CAB0002740.1"/>
    </source>
</evidence>
<feature type="domain" description="Integrase catalytic" evidence="4">
    <location>
        <begin position="1"/>
        <end position="125"/>
    </location>
</feature>
<accession>A0A6H5GIJ9</accession>
<keyword evidence="2" id="KW-0378">Hydrolase</keyword>
<feature type="region of interest" description="Disordered" evidence="3">
    <location>
        <begin position="192"/>
        <end position="240"/>
    </location>
</feature>
<dbReference type="EMBL" id="CADCXU010012859">
    <property type="protein sequence ID" value="CAB0002740.1"/>
    <property type="molecule type" value="Genomic_DNA"/>
</dbReference>
<dbReference type="InterPro" id="IPR012337">
    <property type="entry name" value="RNaseH-like_sf"/>
</dbReference>
<dbReference type="GO" id="GO:0015074">
    <property type="term" value="P:DNA integration"/>
    <property type="evidence" value="ECO:0007669"/>
    <property type="project" value="InterPro"/>
</dbReference>
<dbReference type="PANTHER" id="PTHR42648">
    <property type="entry name" value="TRANSPOSASE, PUTATIVE-RELATED"/>
    <property type="match status" value="1"/>
</dbReference>
<dbReference type="GO" id="GO:0046872">
    <property type="term" value="F:metal ion binding"/>
    <property type="evidence" value="ECO:0007669"/>
    <property type="project" value="UniProtKB-KW"/>
</dbReference>
<dbReference type="InterPro" id="IPR013103">
    <property type="entry name" value="RVT_2"/>
</dbReference>
<dbReference type="Proteomes" id="UP000479000">
    <property type="component" value="Unassembled WGS sequence"/>
</dbReference>
<dbReference type="InterPro" id="IPR001584">
    <property type="entry name" value="Integrase_cat-core"/>
</dbReference>
<gene>
    <name evidence="5" type="ORF">NTEN_LOCUS8527</name>
</gene>
<evidence type="ECO:0000256" key="3">
    <source>
        <dbReference type="SAM" id="MobiDB-lite"/>
    </source>
</evidence>
<evidence type="ECO:0000256" key="2">
    <source>
        <dbReference type="ARBA" id="ARBA00022801"/>
    </source>
</evidence>
<evidence type="ECO:0000256" key="1">
    <source>
        <dbReference type="ARBA" id="ARBA00022723"/>
    </source>
</evidence>
<protein>
    <recommendedName>
        <fullName evidence="4">Integrase catalytic domain-containing protein</fullName>
    </recommendedName>
</protein>
<organism evidence="5 6">
    <name type="scientific">Nesidiocoris tenuis</name>
    <dbReference type="NCBI Taxonomy" id="355587"/>
    <lineage>
        <taxon>Eukaryota</taxon>
        <taxon>Metazoa</taxon>
        <taxon>Ecdysozoa</taxon>
        <taxon>Arthropoda</taxon>
        <taxon>Hexapoda</taxon>
        <taxon>Insecta</taxon>
        <taxon>Pterygota</taxon>
        <taxon>Neoptera</taxon>
        <taxon>Paraneoptera</taxon>
        <taxon>Hemiptera</taxon>
        <taxon>Heteroptera</taxon>
        <taxon>Panheteroptera</taxon>
        <taxon>Cimicomorpha</taxon>
        <taxon>Miridae</taxon>
        <taxon>Dicyphina</taxon>
        <taxon>Nesidiocoris</taxon>
    </lineage>
</organism>
<dbReference type="OrthoDB" id="6629191at2759"/>
<dbReference type="PROSITE" id="PS50994">
    <property type="entry name" value="INTEGRASE"/>
    <property type="match status" value="1"/>
</dbReference>
<sequence>MKSKSEVYDRFVEYVAMVTAKFGYKISHFRCDNGGEYSSDRFRSFCKKEGIQLDYTVARNPEQNGCAERMNRTLMNMARCLILDANMSKNMWGQAVLTAAYTINRLPTNALVDRQIPAELWYDRKISLENMRVFGCVSYAYVPKEDRYGKLDVRSRKMFMLGYTANGYRLWDPESRSIVKARNVMFDENKAKSVELEEVDEPNQPQEKEDAENPSAHVDENQGLQEDNETPVLRSSRNRRLPGHLQDYEVDLMAALSCGLLPTDLPQNFDEAWTDSGWKSAIKEEIKMLDKNETWSLVPTPKNVELVDSKWIFTQKESSGTTVKKARLVARGFMQSRSPEEDIYAPVARMTSLRVLLAIAVEEDAEIHQMDVKSAFLNGYLKTPVYMKMPQGVEAPDG</sequence>
<evidence type="ECO:0000313" key="6">
    <source>
        <dbReference type="Proteomes" id="UP000479000"/>
    </source>
</evidence>
<evidence type="ECO:0000259" key="4">
    <source>
        <dbReference type="PROSITE" id="PS50994"/>
    </source>
</evidence>
<dbReference type="Pfam" id="PF25597">
    <property type="entry name" value="SH3_retrovirus"/>
    <property type="match status" value="1"/>
</dbReference>
<feature type="non-terminal residue" evidence="5">
    <location>
        <position position="398"/>
    </location>
</feature>
<name>A0A6H5GIJ9_9HEMI</name>
<dbReference type="InterPro" id="IPR057670">
    <property type="entry name" value="SH3_retrovirus"/>
</dbReference>
<dbReference type="PANTHER" id="PTHR42648:SF28">
    <property type="entry name" value="TRANSPOSON-ENCODED PROTEIN WITH RIBONUCLEASE H-LIKE AND RETROVIRUS ZINC FINGER-LIKE DOMAINS"/>
    <property type="match status" value="1"/>
</dbReference>
<dbReference type="GO" id="GO:0016787">
    <property type="term" value="F:hydrolase activity"/>
    <property type="evidence" value="ECO:0007669"/>
    <property type="project" value="UniProtKB-KW"/>
</dbReference>
<dbReference type="GO" id="GO:0003676">
    <property type="term" value="F:nucleic acid binding"/>
    <property type="evidence" value="ECO:0007669"/>
    <property type="project" value="InterPro"/>
</dbReference>
<dbReference type="Gene3D" id="3.30.420.10">
    <property type="entry name" value="Ribonuclease H-like superfamily/Ribonuclease H"/>
    <property type="match status" value="1"/>
</dbReference>
<proteinExistence type="predicted"/>